<name>A0A2Z5G3C8_9BACT</name>
<organism evidence="1 2">
    <name type="scientific">Acidisarcina polymorpha</name>
    <dbReference type="NCBI Taxonomy" id="2211140"/>
    <lineage>
        <taxon>Bacteria</taxon>
        <taxon>Pseudomonadati</taxon>
        <taxon>Acidobacteriota</taxon>
        <taxon>Terriglobia</taxon>
        <taxon>Terriglobales</taxon>
        <taxon>Acidobacteriaceae</taxon>
        <taxon>Acidisarcina</taxon>
    </lineage>
</organism>
<dbReference type="EMBL" id="CP030840">
    <property type="protein sequence ID" value="AXC13612.1"/>
    <property type="molecule type" value="Genomic_DNA"/>
</dbReference>
<accession>A0A2Z5G3C8</accession>
<proteinExistence type="predicted"/>
<evidence type="ECO:0000313" key="1">
    <source>
        <dbReference type="EMBL" id="AXC13612.1"/>
    </source>
</evidence>
<dbReference type="Proteomes" id="UP000253606">
    <property type="component" value="Chromosome"/>
</dbReference>
<protein>
    <submittedName>
        <fullName evidence="1">Uncharacterized protein</fullName>
    </submittedName>
</protein>
<evidence type="ECO:0000313" key="2">
    <source>
        <dbReference type="Proteomes" id="UP000253606"/>
    </source>
</evidence>
<sequence>MIFLWVNVHQKRSDGLPCFLPTGKGDRRKRAISRRDSDIDHQANFSSATAEATPRIHQTAISLWYFYGFSKTQATGHS</sequence>
<dbReference type="AlphaFoldDB" id="A0A2Z5G3C8"/>
<gene>
    <name evidence="1" type="ORF">ACPOL_4337</name>
</gene>
<reference evidence="1 2" key="1">
    <citation type="journal article" date="2018" name="Front. Microbiol.">
        <title>Hydrolytic Capabilities as a Key to Environmental Success: Chitinolytic and Cellulolytic Acidobacteria From Acidic Sub-arctic Soils and Boreal Peatlands.</title>
        <authorList>
            <person name="Belova S.E."/>
            <person name="Ravin N.V."/>
            <person name="Pankratov T.A."/>
            <person name="Rakitin A.L."/>
            <person name="Ivanova A.A."/>
            <person name="Beletsky A.V."/>
            <person name="Mardanov A.V."/>
            <person name="Sinninghe Damste J.S."/>
            <person name="Dedysh S.N."/>
        </authorList>
    </citation>
    <scope>NUCLEOTIDE SEQUENCE [LARGE SCALE GENOMIC DNA]</scope>
    <source>
        <strain evidence="1 2">SBC82</strain>
    </source>
</reference>
<dbReference type="KEGG" id="abas:ACPOL_4337"/>
<keyword evidence="2" id="KW-1185">Reference proteome</keyword>